<dbReference type="InterPro" id="IPR050490">
    <property type="entry name" value="Bact_solute-bd_prot1"/>
</dbReference>
<dbReference type="PANTHER" id="PTHR43649">
    <property type="entry name" value="ARABINOSE-BINDING PROTEIN-RELATED"/>
    <property type="match status" value="1"/>
</dbReference>
<dbReference type="AlphaFoldDB" id="A0A927C876"/>
<keyword evidence="3" id="KW-1185">Reference proteome</keyword>
<reference evidence="2" key="1">
    <citation type="submission" date="2020-09" db="EMBL/GenBank/DDBJ databases">
        <title>A novel bacterium of genus Paenibacillus, isolated from South China Sea.</title>
        <authorList>
            <person name="Huang H."/>
            <person name="Mo K."/>
            <person name="Hu Y."/>
        </authorList>
    </citation>
    <scope>NUCLEOTIDE SEQUENCE</scope>
    <source>
        <strain evidence="2">IB182363</strain>
    </source>
</reference>
<evidence type="ECO:0000256" key="1">
    <source>
        <dbReference type="SAM" id="SignalP"/>
    </source>
</evidence>
<dbReference type="PROSITE" id="PS51257">
    <property type="entry name" value="PROKAR_LIPOPROTEIN"/>
    <property type="match status" value="1"/>
</dbReference>
<keyword evidence="1" id="KW-0732">Signal</keyword>
<proteinExistence type="predicted"/>
<feature type="signal peptide" evidence="1">
    <location>
        <begin position="1"/>
        <end position="27"/>
    </location>
</feature>
<comment type="caution">
    <text evidence="2">The sequence shown here is derived from an EMBL/GenBank/DDBJ whole genome shotgun (WGS) entry which is preliminary data.</text>
</comment>
<organism evidence="2 3">
    <name type="scientific">Paenibacillus oceani</name>
    <dbReference type="NCBI Taxonomy" id="2772510"/>
    <lineage>
        <taxon>Bacteria</taxon>
        <taxon>Bacillati</taxon>
        <taxon>Bacillota</taxon>
        <taxon>Bacilli</taxon>
        <taxon>Bacillales</taxon>
        <taxon>Paenibacillaceae</taxon>
        <taxon>Paenibacillus</taxon>
    </lineage>
</organism>
<sequence length="451" mass="50107">MMKKSCVIRPRTVLVPAILALILSACSSGGGTPAAGEKDGKAAPSVTDDQKAVELTFYLNSMTKKEFDEIYAPIIKAKYPNYVLKTAEPAVKGQEIQNLVAAGSVPDIVVGTKGTISFVMEEYGLSEDISELIKTRKYDLTRIEPVFIDAMKGYAGGKVIGLPVNAPANALHYNKTLFDKFGVAYPKDGMTWDDVYEIAKKMTRFEDGVQYRGYSERWHQIFMEFNQYSLPYLDPKEDKAAVNTDQWKKIVDGIVRFYKLPGLKFDSKTGYTEEDLKVFETGVSAMTVFARPDNYKTFEWDIVSVPTYKDKPNIGLAGSARYFFITNTSKEKEAAFNVMSHLTSDEVLLKLSKVGIAPPLAQMPEEMKKAFNQDNPLYQGKHVTSFFYNKPAPEPLIRAAGLTPFTKSQSILIGEVMKMIVEGSEVDANTALRTAEELINKGISEAKAAKK</sequence>
<accession>A0A927C876</accession>
<dbReference type="EMBL" id="JACXJA010000006">
    <property type="protein sequence ID" value="MBD2861531.1"/>
    <property type="molecule type" value="Genomic_DNA"/>
</dbReference>
<evidence type="ECO:0000313" key="3">
    <source>
        <dbReference type="Proteomes" id="UP000639396"/>
    </source>
</evidence>
<dbReference type="Proteomes" id="UP000639396">
    <property type="component" value="Unassembled WGS sequence"/>
</dbReference>
<dbReference type="Gene3D" id="3.40.190.10">
    <property type="entry name" value="Periplasmic binding protein-like II"/>
    <property type="match status" value="1"/>
</dbReference>
<dbReference type="RefSeq" id="WP_190925635.1">
    <property type="nucleotide sequence ID" value="NZ_JACXJA010000006.1"/>
</dbReference>
<gene>
    <name evidence="2" type="ORF">IDH45_05945</name>
</gene>
<protein>
    <submittedName>
        <fullName evidence="2">Extracellular solute-binding protein</fullName>
    </submittedName>
</protein>
<feature type="chain" id="PRO_5038537362" evidence="1">
    <location>
        <begin position="28"/>
        <end position="451"/>
    </location>
</feature>
<dbReference type="SUPFAM" id="SSF53850">
    <property type="entry name" value="Periplasmic binding protein-like II"/>
    <property type="match status" value="1"/>
</dbReference>
<evidence type="ECO:0000313" key="2">
    <source>
        <dbReference type="EMBL" id="MBD2861531.1"/>
    </source>
</evidence>
<dbReference type="PANTHER" id="PTHR43649:SF12">
    <property type="entry name" value="DIACETYLCHITOBIOSE BINDING PROTEIN DASA"/>
    <property type="match status" value="1"/>
</dbReference>
<name>A0A927C876_9BACL</name>